<keyword evidence="2" id="KW-1185">Reference proteome</keyword>
<gene>
    <name evidence="1" type="ORF">HNR21_001577</name>
</gene>
<sequence>MAKMSWVVLEDPAFGVPQCPPGRSGVAWLRGSVARFSEGAVHARRRACPGRDLAHRLAAAAVRR</sequence>
<dbReference type="EMBL" id="JACJII010000001">
    <property type="protein sequence ID" value="MBA9002695.1"/>
    <property type="molecule type" value="Genomic_DNA"/>
</dbReference>
<name>A0A7W3MVK7_9ACTN</name>
<proteinExistence type="predicted"/>
<comment type="caution">
    <text evidence="1">The sequence shown here is derived from an EMBL/GenBank/DDBJ whole genome shotgun (WGS) entry which is preliminary data.</text>
</comment>
<accession>A0A7W3MVK7</accession>
<evidence type="ECO:0000313" key="1">
    <source>
        <dbReference type="EMBL" id="MBA9002695.1"/>
    </source>
</evidence>
<dbReference type="AlphaFoldDB" id="A0A7W3MVK7"/>
<organism evidence="1 2">
    <name type="scientific">Thermomonospora cellulosilytica</name>
    <dbReference type="NCBI Taxonomy" id="1411118"/>
    <lineage>
        <taxon>Bacteria</taxon>
        <taxon>Bacillati</taxon>
        <taxon>Actinomycetota</taxon>
        <taxon>Actinomycetes</taxon>
        <taxon>Streptosporangiales</taxon>
        <taxon>Thermomonosporaceae</taxon>
        <taxon>Thermomonospora</taxon>
    </lineage>
</organism>
<evidence type="ECO:0000313" key="2">
    <source>
        <dbReference type="Proteomes" id="UP000539313"/>
    </source>
</evidence>
<dbReference type="RefSeq" id="WP_182704646.1">
    <property type="nucleotide sequence ID" value="NZ_JACJII010000001.1"/>
</dbReference>
<reference evidence="1 2" key="1">
    <citation type="submission" date="2020-08" db="EMBL/GenBank/DDBJ databases">
        <title>Sequencing the genomes of 1000 actinobacteria strains.</title>
        <authorList>
            <person name="Klenk H.-P."/>
        </authorList>
    </citation>
    <scope>NUCLEOTIDE SEQUENCE [LARGE SCALE GENOMIC DNA]</scope>
    <source>
        <strain evidence="1 2">DSM 45823</strain>
    </source>
</reference>
<dbReference type="Proteomes" id="UP000539313">
    <property type="component" value="Unassembled WGS sequence"/>
</dbReference>
<protein>
    <submittedName>
        <fullName evidence="1">Uncharacterized protein</fullName>
    </submittedName>
</protein>